<name>A0A6J5TC52_9CAUD</name>
<proteinExistence type="predicted"/>
<feature type="coiled-coil region" evidence="1">
    <location>
        <begin position="22"/>
        <end position="49"/>
    </location>
</feature>
<feature type="region of interest" description="Disordered" evidence="2">
    <location>
        <begin position="291"/>
        <end position="311"/>
    </location>
</feature>
<reference evidence="3" key="1">
    <citation type="submission" date="2020-05" db="EMBL/GenBank/DDBJ databases">
        <authorList>
            <person name="Chiriac C."/>
            <person name="Salcher M."/>
            <person name="Ghai R."/>
            <person name="Kavagutti S V."/>
        </authorList>
    </citation>
    <scope>NUCLEOTIDE SEQUENCE</scope>
</reference>
<keyword evidence="1" id="KW-0175">Coiled coil</keyword>
<organism evidence="3">
    <name type="scientific">uncultured Caudovirales phage</name>
    <dbReference type="NCBI Taxonomy" id="2100421"/>
    <lineage>
        <taxon>Viruses</taxon>
        <taxon>Duplodnaviria</taxon>
        <taxon>Heunggongvirae</taxon>
        <taxon>Uroviricota</taxon>
        <taxon>Caudoviricetes</taxon>
        <taxon>Peduoviridae</taxon>
        <taxon>Maltschvirus</taxon>
        <taxon>Maltschvirus maltsch</taxon>
    </lineage>
</organism>
<evidence type="ECO:0000256" key="2">
    <source>
        <dbReference type="SAM" id="MobiDB-lite"/>
    </source>
</evidence>
<feature type="region of interest" description="Disordered" evidence="2">
    <location>
        <begin position="486"/>
        <end position="521"/>
    </location>
</feature>
<feature type="compositionally biased region" description="Basic and acidic residues" evidence="2">
    <location>
        <begin position="488"/>
        <end position="497"/>
    </location>
</feature>
<feature type="coiled-coil region" evidence="1">
    <location>
        <begin position="441"/>
        <end position="468"/>
    </location>
</feature>
<gene>
    <name evidence="3" type="ORF">UFOVP86_11</name>
</gene>
<feature type="compositionally biased region" description="Polar residues" evidence="2">
    <location>
        <begin position="506"/>
        <end position="521"/>
    </location>
</feature>
<sequence>MVDYSSTLPQLLQFQAPNRLAMAQQAGQLQAQQIQLAKAQQEMDAQNQLRSLDRKSPEFVNQLYAMDPAKGLAYEKGQFDMAEAQRKRGEASTTARAESQAKVLDNAYAPFTRLVNNVQSPTDAAAFVTALYSHPVLGAEAVKIKPVDQAIQDSQKEFMADPDKWRLLHGSLDGKTIYQISQAATAPKIEKIDLGGAVKFIDMNPKSATFKQEMGDFTKTPVPRATAPEQTSSVAEPQINNLAPAPTTSAFDARAAGPVQLAMLGGGGAGISPLIQMARPMPSDGGVLTPVQQSVPAPTRAASRTRRPAAEVEPEVLAIEDGGPPLPKLTAPQELKLRDQVAKDYEKAVAGIAGASGVLDAAGKVRTSKGLSGATGIQSYFPSIPDSPAAIAENRISNLRGKVTLMGKSAAAATGAIGSIANQEWKILRDMVAALEPGKGQKALTEQIGEIEDQARGAEARIRDAYEKHHEQNVRRFPAYKNLPELKTFVEPEEQKKPPRRGTLSAPPQSTLPAGVTSSGW</sequence>
<accession>A0A6J5TC52</accession>
<dbReference type="EMBL" id="LR797825">
    <property type="protein sequence ID" value="CAB4242002.1"/>
    <property type="molecule type" value="Genomic_DNA"/>
</dbReference>
<evidence type="ECO:0000313" key="3">
    <source>
        <dbReference type="EMBL" id="CAB4242002.1"/>
    </source>
</evidence>
<protein>
    <submittedName>
        <fullName evidence="3">Uncharacterized protein</fullName>
    </submittedName>
</protein>
<evidence type="ECO:0000256" key="1">
    <source>
        <dbReference type="SAM" id="Coils"/>
    </source>
</evidence>